<dbReference type="RefSeq" id="WP_172686653.1">
    <property type="nucleotide sequence ID" value="NZ_KM670336.1"/>
</dbReference>
<dbReference type="GO" id="GO:0030288">
    <property type="term" value="C:outer membrane-bounded periplasmic space"/>
    <property type="evidence" value="ECO:0007669"/>
    <property type="project" value="UniProtKB-ARBA"/>
</dbReference>
<keyword evidence="4" id="KW-0614">Plasmid</keyword>
<dbReference type="InterPro" id="IPR006059">
    <property type="entry name" value="SBP"/>
</dbReference>
<name>A0A097J0C8_SALSE</name>
<dbReference type="InterPro" id="IPR050490">
    <property type="entry name" value="Bact_solute-bd_prot1"/>
</dbReference>
<proteinExistence type="inferred from homology"/>
<evidence type="ECO:0000313" key="4">
    <source>
        <dbReference type="EMBL" id="AIT72609.1"/>
    </source>
</evidence>
<organism evidence="4">
    <name type="scientific">Salmonella senftenberg</name>
    <dbReference type="NCBI Taxonomy" id="28150"/>
    <lineage>
        <taxon>Bacteria</taxon>
        <taxon>Pseudomonadati</taxon>
        <taxon>Pseudomonadota</taxon>
        <taxon>Gammaproteobacteria</taxon>
        <taxon>Enterobacterales</taxon>
        <taxon>Enterobacteriaceae</taxon>
        <taxon>Salmonella</taxon>
    </lineage>
</organism>
<dbReference type="SUPFAM" id="SSF53850">
    <property type="entry name" value="Periplasmic binding protein-like II"/>
    <property type="match status" value="1"/>
</dbReference>
<keyword evidence="3" id="KW-0472">Membrane</keyword>
<comment type="subcellular location">
    <subcellularLocation>
        <location evidence="1">Periplasm</location>
    </subcellularLocation>
</comment>
<keyword evidence="3" id="KW-0812">Transmembrane</keyword>
<evidence type="ECO:0008006" key="5">
    <source>
        <dbReference type="Google" id="ProtNLM"/>
    </source>
</evidence>
<comment type="similarity">
    <text evidence="2">Belongs to the bacterial solute-binding protein 1 family.</text>
</comment>
<dbReference type="EMBL" id="KM670336">
    <property type="protein sequence ID" value="AIT72609.1"/>
    <property type="molecule type" value="Genomic_DNA"/>
</dbReference>
<reference evidence="4" key="1">
    <citation type="journal article" date="2015" name="J. Antimicrob. Chemother.">
        <title>A type 2 A/C2 plasmid carrying the aacC4 apramycin resistance gene and the erm(42) erythromycin resistance gene recovered from two Salmonella enterica serovars.</title>
        <authorList>
            <person name="Harmer C.J."/>
            <person name="Holt K.E."/>
            <person name="Hall R.M."/>
        </authorList>
    </citation>
    <scope>NUCLEOTIDE SEQUENCE</scope>
    <source>
        <strain evidence="4">SRC119</strain>
        <plasmid evidence="4">pSRC119-A/C</plasmid>
    </source>
</reference>
<keyword evidence="3" id="KW-1133">Transmembrane helix</keyword>
<dbReference type="PANTHER" id="PTHR43649:SF32">
    <property type="entry name" value="SUGAR BINDING SECRETED PROTEIN"/>
    <property type="match status" value="1"/>
</dbReference>
<geneLocation type="plasmid" evidence="4">
    <name>pSRC119-A/C</name>
</geneLocation>
<protein>
    <recommendedName>
        <fullName evidence="5">Extracellular solute-binding protein</fullName>
    </recommendedName>
</protein>
<sequence length="183" mass="20897">MKKNISIIVAAVVLVAVLVGGLFLLRKNESDKIVIWAFDTSVVAAEEAVKAYKKDNPDVEFEVVEFSQDQLVQKFRVALASGSRKNLPNIIIEEDYNMQGYFKYYEDYFVDLSDHLDTDDYMDFKITSSTYNDKLLAVPYDSGVSALFYRLDIIQEAGYSVLVKSKWTLLIDNFHTQQGSHPR</sequence>
<accession>A0A097J0C8</accession>
<evidence type="ECO:0000256" key="1">
    <source>
        <dbReference type="ARBA" id="ARBA00004418"/>
    </source>
</evidence>
<evidence type="ECO:0000256" key="3">
    <source>
        <dbReference type="SAM" id="Phobius"/>
    </source>
</evidence>
<evidence type="ECO:0000256" key="2">
    <source>
        <dbReference type="ARBA" id="ARBA00008520"/>
    </source>
</evidence>
<feature type="transmembrane region" description="Helical" evidence="3">
    <location>
        <begin position="6"/>
        <end position="25"/>
    </location>
</feature>
<dbReference type="Gene3D" id="3.40.190.10">
    <property type="entry name" value="Periplasmic binding protein-like II"/>
    <property type="match status" value="1"/>
</dbReference>
<dbReference type="AlphaFoldDB" id="A0A097J0C8"/>
<dbReference type="Pfam" id="PF13416">
    <property type="entry name" value="SBP_bac_8"/>
    <property type="match status" value="1"/>
</dbReference>
<dbReference type="PANTHER" id="PTHR43649">
    <property type="entry name" value="ARABINOSE-BINDING PROTEIN-RELATED"/>
    <property type="match status" value="1"/>
</dbReference>